<sequence length="235" mass="24504">MRLILASLTLAAIATPALADSTPNFFISPMGEPFRGPDAPNIWFDKADANHDGVLTEAEMEADAARFFATLDRNKDGEIDPDEIEYYETVVAPMIRVGGYMGTEPESTEGSGDGDSPRPKATYVAQGAARFGYFDYPEPVVVADTNFDRGVDAKEFRAAADKRFALLDKNGDGKLEKGELPKLDTPSFKPGEKGGGRGGMGRRGGGGRHGGGGFGGGGGGMGGMRPGGGMGGMGE</sequence>
<comment type="caution">
    <text evidence="4">The sequence shown here is derived from an EMBL/GenBank/DDBJ whole genome shotgun (WGS) entry which is preliminary data.</text>
</comment>
<feature type="region of interest" description="Disordered" evidence="1">
    <location>
        <begin position="171"/>
        <end position="235"/>
    </location>
</feature>
<feature type="domain" description="EF-hand" evidence="3">
    <location>
        <begin position="155"/>
        <end position="190"/>
    </location>
</feature>
<feature type="region of interest" description="Disordered" evidence="1">
    <location>
        <begin position="101"/>
        <end position="120"/>
    </location>
</feature>
<dbReference type="InterPro" id="IPR018247">
    <property type="entry name" value="EF_Hand_1_Ca_BS"/>
</dbReference>
<dbReference type="Proteomes" id="UP000557392">
    <property type="component" value="Unassembled WGS sequence"/>
</dbReference>
<dbReference type="PROSITE" id="PS00018">
    <property type="entry name" value="EF_HAND_1"/>
    <property type="match status" value="2"/>
</dbReference>
<feature type="signal peptide" evidence="2">
    <location>
        <begin position="1"/>
        <end position="19"/>
    </location>
</feature>
<evidence type="ECO:0000256" key="1">
    <source>
        <dbReference type="SAM" id="MobiDB-lite"/>
    </source>
</evidence>
<organism evidence="4 5">
    <name type="scientific">Sphingomonas kyeonggiensis</name>
    <dbReference type="NCBI Taxonomy" id="1268553"/>
    <lineage>
        <taxon>Bacteria</taxon>
        <taxon>Pseudomonadati</taxon>
        <taxon>Pseudomonadota</taxon>
        <taxon>Alphaproteobacteria</taxon>
        <taxon>Sphingomonadales</taxon>
        <taxon>Sphingomonadaceae</taxon>
        <taxon>Sphingomonas</taxon>
    </lineage>
</organism>
<dbReference type="Pfam" id="PF13202">
    <property type="entry name" value="EF-hand_5"/>
    <property type="match status" value="3"/>
</dbReference>
<feature type="domain" description="EF-hand" evidence="3">
    <location>
        <begin position="59"/>
        <end position="94"/>
    </location>
</feature>
<proteinExistence type="predicted"/>
<dbReference type="RefSeq" id="WP_183999507.1">
    <property type="nucleotide sequence ID" value="NZ_JACIEH010000003.1"/>
</dbReference>
<feature type="compositionally biased region" description="Basic and acidic residues" evidence="1">
    <location>
        <begin position="171"/>
        <end position="182"/>
    </location>
</feature>
<dbReference type="AlphaFoldDB" id="A0A7W6JVA2"/>
<protein>
    <submittedName>
        <fullName evidence="4">Putative membrane protein YgcG</fullName>
    </submittedName>
</protein>
<reference evidence="4 5" key="1">
    <citation type="submission" date="2020-08" db="EMBL/GenBank/DDBJ databases">
        <title>Genomic Encyclopedia of Type Strains, Phase IV (KMG-IV): sequencing the most valuable type-strain genomes for metagenomic binning, comparative biology and taxonomic classification.</title>
        <authorList>
            <person name="Goeker M."/>
        </authorList>
    </citation>
    <scope>NUCLEOTIDE SEQUENCE [LARGE SCALE GENOMIC DNA]</scope>
    <source>
        <strain evidence="4 5">DSM 101806</strain>
    </source>
</reference>
<feature type="compositionally biased region" description="Gly residues" evidence="1">
    <location>
        <begin position="196"/>
        <end position="235"/>
    </location>
</feature>
<dbReference type="GO" id="GO:0005509">
    <property type="term" value="F:calcium ion binding"/>
    <property type="evidence" value="ECO:0007669"/>
    <property type="project" value="InterPro"/>
</dbReference>
<evidence type="ECO:0000259" key="3">
    <source>
        <dbReference type="PROSITE" id="PS50222"/>
    </source>
</evidence>
<dbReference type="InterPro" id="IPR011992">
    <property type="entry name" value="EF-hand-dom_pair"/>
</dbReference>
<gene>
    <name evidence="4" type="ORF">GGR46_003760</name>
</gene>
<evidence type="ECO:0000256" key="2">
    <source>
        <dbReference type="SAM" id="SignalP"/>
    </source>
</evidence>
<dbReference type="EMBL" id="JACIEH010000003">
    <property type="protein sequence ID" value="MBB4100188.1"/>
    <property type="molecule type" value="Genomic_DNA"/>
</dbReference>
<evidence type="ECO:0000313" key="4">
    <source>
        <dbReference type="EMBL" id="MBB4100188.1"/>
    </source>
</evidence>
<dbReference type="PROSITE" id="PS50222">
    <property type="entry name" value="EF_HAND_2"/>
    <property type="match status" value="2"/>
</dbReference>
<accession>A0A7W6JVA2</accession>
<dbReference type="InterPro" id="IPR002048">
    <property type="entry name" value="EF_hand_dom"/>
</dbReference>
<keyword evidence="5" id="KW-1185">Reference proteome</keyword>
<dbReference type="SUPFAM" id="SSF47473">
    <property type="entry name" value="EF-hand"/>
    <property type="match status" value="1"/>
</dbReference>
<evidence type="ECO:0000313" key="5">
    <source>
        <dbReference type="Proteomes" id="UP000557392"/>
    </source>
</evidence>
<dbReference type="Gene3D" id="1.10.238.10">
    <property type="entry name" value="EF-hand"/>
    <property type="match status" value="2"/>
</dbReference>
<name>A0A7W6JVA2_9SPHN</name>
<keyword evidence="2" id="KW-0732">Signal</keyword>
<feature type="chain" id="PRO_5030903140" evidence="2">
    <location>
        <begin position="20"/>
        <end position="235"/>
    </location>
</feature>